<comment type="caution">
    <text evidence="1">The sequence shown here is derived from an EMBL/GenBank/DDBJ whole genome shotgun (WGS) entry which is preliminary data.</text>
</comment>
<organism evidence="1 2">
    <name type="scientific">Portunus trituberculatus</name>
    <name type="common">Swimming crab</name>
    <name type="synonym">Neptunus trituberculatus</name>
    <dbReference type="NCBI Taxonomy" id="210409"/>
    <lineage>
        <taxon>Eukaryota</taxon>
        <taxon>Metazoa</taxon>
        <taxon>Ecdysozoa</taxon>
        <taxon>Arthropoda</taxon>
        <taxon>Crustacea</taxon>
        <taxon>Multicrustacea</taxon>
        <taxon>Malacostraca</taxon>
        <taxon>Eumalacostraca</taxon>
        <taxon>Eucarida</taxon>
        <taxon>Decapoda</taxon>
        <taxon>Pleocyemata</taxon>
        <taxon>Brachyura</taxon>
        <taxon>Eubrachyura</taxon>
        <taxon>Portunoidea</taxon>
        <taxon>Portunidae</taxon>
        <taxon>Portuninae</taxon>
        <taxon>Portunus</taxon>
    </lineage>
</organism>
<gene>
    <name evidence="1" type="ORF">E2C01_011571</name>
</gene>
<sequence length="117" mass="12307">MQAGLPTFPKDPPLPPHPSCLCGPNTPTALDTLQAAPVGHGCHTTVPGSGAEGQVWAMNVSSIPGVHSVAVALEATVAILGMVWRHPPLQHCDLHTLTTAVVWSKHPHIPSCWCAKY</sequence>
<keyword evidence="2" id="KW-1185">Reference proteome</keyword>
<evidence type="ECO:0000313" key="1">
    <source>
        <dbReference type="EMBL" id="MPC18678.1"/>
    </source>
</evidence>
<reference evidence="1 2" key="1">
    <citation type="submission" date="2019-05" db="EMBL/GenBank/DDBJ databases">
        <title>Another draft genome of Portunus trituberculatus and its Hox gene families provides insights of decapod evolution.</title>
        <authorList>
            <person name="Jeong J.-H."/>
            <person name="Song I."/>
            <person name="Kim S."/>
            <person name="Choi T."/>
            <person name="Kim D."/>
            <person name="Ryu S."/>
            <person name="Kim W."/>
        </authorList>
    </citation>
    <scope>NUCLEOTIDE SEQUENCE [LARGE SCALE GENOMIC DNA]</scope>
    <source>
        <tissue evidence="1">Muscle</tissue>
    </source>
</reference>
<accession>A0A5B7DBC8</accession>
<dbReference type="AlphaFoldDB" id="A0A5B7DBC8"/>
<dbReference type="Proteomes" id="UP000324222">
    <property type="component" value="Unassembled WGS sequence"/>
</dbReference>
<proteinExistence type="predicted"/>
<evidence type="ECO:0000313" key="2">
    <source>
        <dbReference type="Proteomes" id="UP000324222"/>
    </source>
</evidence>
<name>A0A5B7DBC8_PORTR</name>
<protein>
    <submittedName>
        <fullName evidence="1">Uncharacterized protein</fullName>
    </submittedName>
</protein>
<dbReference type="EMBL" id="VSRR010000701">
    <property type="protein sequence ID" value="MPC18678.1"/>
    <property type="molecule type" value="Genomic_DNA"/>
</dbReference>